<dbReference type="AlphaFoldDB" id="A0A2D3C6K0"/>
<evidence type="ECO:0000313" key="3">
    <source>
        <dbReference type="Proteomes" id="UP000229678"/>
    </source>
</evidence>
<protein>
    <recommendedName>
        <fullName evidence="1">DUF4435 domain-containing protein</fullName>
    </recommendedName>
</protein>
<organism evidence="2 3">
    <name type="scientific">Methanohalophilus portucalensis</name>
    <dbReference type="NCBI Taxonomy" id="39664"/>
    <lineage>
        <taxon>Archaea</taxon>
        <taxon>Methanobacteriati</taxon>
        <taxon>Methanobacteriota</taxon>
        <taxon>Stenosarchaea group</taxon>
        <taxon>Methanomicrobia</taxon>
        <taxon>Methanosarcinales</taxon>
        <taxon>Methanosarcinaceae</taxon>
        <taxon>Methanohalophilus</taxon>
    </lineage>
</organism>
<proteinExistence type="predicted"/>
<feature type="domain" description="DUF4435" evidence="1">
    <location>
        <begin position="37"/>
        <end position="267"/>
    </location>
</feature>
<dbReference type="Pfam" id="PF14491">
    <property type="entry name" value="DUF4435"/>
    <property type="match status" value="1"/>
</dbReference>
<dbReference type="Proteomes" id="UP000229678">
    <property type="component" value="Chromosome"/>
</dbReference>
<name>A0A2D3C6K0_9EURY</name>
<evidence type="ECO:0000313" key="2">
    <source>
        <dbReference type="EMBL" id="ATU08336.1"/>
    </source>
</evidence>
<accession>A0A2D3C6K0</accession>
<reference evidence="3" key="1">
    <citation type="submission" date="2016-10" db="EMBL/GenBank/DDBJ databases">
        <authorList>
            <person name="L'haridon S."/>
            <person name="Corre E."/>
        </authorList>
    </citation>
    <scope>NUCLEOTIDE SEQUENCE [LARGE SCALE GENOMIC DNA]</scope>
    <source>
        <strain evidence="3">FDF-1T</strain>
    </source>
</reference>
<gene>
    <name evidence="2" type="ORF">BKM01_05855</name>
</gene>
<sequence>MEKMSMIDIHKEARASEKALYHTFLTNYKKNSNIVYGFVEGLDDPTYYQRIENLIPHDWRLKLYKSGNKDKVLQIHNNMDWTRFHSKRICFFIDRDLSEFIDDVGEIDGNVYVTDKYSIENDFVNCEMLEKLLSEIMRINIAEMSRDEQEKLHMIFDDNFELFKSTMVPVMAQIILWKRNKKRPLLDNIDPSDFFYFKNADMYIKEEFEKENDRIIHISKCCNIEPDVLDSIKDIKIEFCRKQGPKKHIRGKYMLWFMLMCTKEIHKSITYICSKYRKPPKVRTEIGLKNAVVHLAPRARIPESLKLFVENNYLYYINKTDSVSMRA</sequence>
<dbReference type="KEGG" id="mpot:BKM01_05855"/>
<dbReference type="InterPro" id="IPR029492">
    <property type="entry name" value="DUF4435"/>
</dbReference>
<evidence type="ECO:0000259" key="1">
    <source>
        <dbReference type="Pfam" id="PF14491"/>
    </source>
</evidence>
<dbReference type="EMBL" id="CP017881">
    <property type="protein sequence ID" value="ATU08336.1"/>
    <property type="molecule type" value="Genomic_DNA"/>
</dbReference>